<evidence type="ECO:0000256" key="14">
    <source>
        <dbReference type="SAM" id="MobiDB-lite"/>
    </source>
</evidence>
<reference evidence="17" key="1">
    <citation type="submission" date="2021-02" db="EMBL/GenBank/DDBJ databases">
        <authorList>
            <person name="Nowell W R."/>
        </authorList>
    </citation>
    <scope>NUCLEOTIDE SEQUENCE</scope>
</reference>
<dbReference type="GO" id="GO:0006265">
    <property type="term" value="P:DNA topological change"/>
    <property type="evidence" value="ECO:0007669"/>
    <property type="project" value="UniProtKB-UniRule"/>
</dbReference>
<evidence type="ECO:0000256" key="8">
    <source>
        <dbReference type="ARBA" id="ARBA00022842"/>
    </source>
</evidence>
<feature type="region of interest" description="Disordered" evidence="14">
    <location>
        <begin position="1221"/>
        <end position="1266"/>
    </location>
</feature>
<dbReference type="FunFam" id="3.40.50.670:FF:000001">
    <property type="entry name" value="DNA topoisomerase 2"/>
    <property type="match status" value="2"/>
</dbReference>
<keyword evidence="6 13" id="KW-0547">Nucleotide-binding</keyword>
<comment type="cofactor">
    <cofactor evidence="2">
        <name>Ca(2+)</name>
        <dbReference type="ChEBI" id="CHEBI:29108"/>
    </cofactor>
</comment>
<evidence type="ECO:0000313" key="17">
    <source>
        <dbReference type="EMBL" id="CAF1099261.1"/>
    </source>
</evidence>
<dbReference type="PROSITE" id="PS00177">
    <property type="entry name" value="TOPOISOMERASE_II"/>
    <property type="match status" value="1"/>
</dbReference>
<evidence type="ECO:0000256" key="3">
    <source>
        <dbReference type="ARBA" id="ARBA00001946"/>
    </source>
</evidence>
<feature type="compositionally biased region" description="Basic residues" evidence="14">
    <location>
        <begin position="1475"/>
        <end position="1490"/>
    </location>
</feature>
<feature type="domain" description="Toprim" evidence="15">
    <location>
        <begin position="441"/>
        <end position="558"/>
    </location>
</feature>
<dbReference type="Gene3D" id="3.30.230.10">
    <property type="match status" value="1"/>
</dbReference>
<dbReference type="InterPro" id="IPR003594">
    <property type="entry name" value="HATPase_dom"/>
</dbReference>
<dbReference type="PROSITE" id="PS50880">
    <property type="entry name" value="TOPRIM"/>
    <property type="match status" value="1"/>
</dbReference>
<keyword evidence="11 12" id="KW-0413">Isomerase</keyword>
<evidence type="ECO:0000256" key="10">
    <source>
        <dbReference type="ARBA" id="ARBA00023125"/>
    </source>
</evidence>
<evidence type="ECO:0000256" key="4">
    <source>
        <dbReference type="ARBA" id="ARBA00011080"/>
    </source>
</evidence>
<dbReference type="SMART" id="SM00434">
    <property type="entry name" value="TOP4c"/>
    <property type="match status" value="1"/>
</dbReference>
<evidence type="ECO:0000256" key="13">
    <source>
        <dbReference type="RuleBase" id="RU362094"/>
    </source>
</evidence>
<evidence type="ECO:0000256" key="9">
    <source>
        <dbReference type="ARBA" id="ARBA00023029"/>
    </source>
</evidence>
<feature type="domain" description="Topo IIA-type catalytic" evidence="16">
    <location>
        <begin position="701"/>
        <end position="1210"/>
    </location>
</feature>
<evidence type="ECO:0000256" key="11">
    <source>
        <dbReference type="ARBA" id="ARBA00023235"/>
    </source>
</evidence>
<dbReference type="GO" id="GO:0000819">
    <property type="term" value="P:sister chromatid segregation"/>
    <property type="evidence" value="ECO:0007669"/>
    <property type="project" value="TreeGrafter"/>
</dbReference>
<dbReference type="InterPro" id="IPR031660">
    <property type="entry name" value="TOPRIM_C"/>
</dbReference>
<dbReference type="PRINTS" id="PR01158">
    <property type="entry name" value="TOPISMRASEII"/>
</dbReference>
<dbReference type="FunFam" id="3.30.230.10:FF:000008">
    <property type="entry name" value="DNA topoisomerase 2"/>
    <property type="match status" value="1"/>
</dbReference>
<organism evidence="17 18">
    <name type="scientific">Adineta steineri</name>
    <dbReference type="NCBI Taxonomy" id="433720"/>
    <lineage>
        <taxon>Eukaryota</taxon>
        <taxon>Metazoa</taxon>
        <taxon>Spiralia</taxon>
        <taxon>Gnathifera</taxon>
        <taxon>Rotifera</taxon>
        <taxon>Eurotatoria</taxon>
        <taxon>Bdelloidea</taxon>
        <taxon>Adinetida</taxon>
        <taxon>Adinetidae</taxon>
        <taxon>Adineta</taxon>
    </lineage>
</organism>
<name>A0A814NYV9_9BILA</name>
<dbReference type="FunFam" id="3.30.565.10:FF:000004">
    <property type="entry name" value="DNA topoisomerase 2"/>
    <property type="match status" value="1"/>
</dbReference>
<proteinExistence type="inferred from homology"/>
<feature type="compositionally biased region" description="Acidic residues" evidence="14">
    <location>
        <begin position="1133"/>
        <end position="1142"/>
    </location>
</feature>
<dbReference type="InterPro" id="IPR001241">
    <property type="entry name" value="Topo_IIA"/>
</dbReference>
<evidence type="ECO:0000256" key="1">
    <source>
        <dbReference type="ARBA" id="ARBA00000185"/>
    </source>
</evidence>
<dbReference type="GO" id="GO:0003677">
    <property type="term" value="F:DNA binding"/>
    <property type="evidence" value="ECO:0007669"/>
    <property type="project" value="UniProtKB-UniRule"/>
</dbReference>
<feature type="compositionally biased region" description="Acidic residues" evidence="14">
    <location>
        <begin position="1441"/>
        <end position="1450"/>
    </location>
</feature>
<dbReference type="InterPro" id="IPR013759">
    <property type="entry name" value="Topo_IIA_B_C"/>
</dbReference>
<dbReference type="FunFam" id="3.30.1360.40:FF:000003">
    <property type="entry name" value="DNA topoisomerase 2"/>
    <property type="match status" value="1"/>
</dbReference>
<evidence type="ECO:0000256" key="6">
    <source>
        <dbReference type="ARBA" id="ARBA00022741"/>
    </source>
</evidence>
<evidence type="ECO:0000256" key="5">
    <source>
        <dbReference type="ARBA" id="ARBA00022723"/>
    </source>
</evidence>
<feature type="compositionally biased region" description="Acidic residues" evidence="14">
    <location>
        <begin position="1397"/>
        <end position="1420"/>
    </location>
</feature>
<dbReference type="Gene3D" id="3.40.50.670">
    <property type="match status" value="1"/>
</dbReference>
<comment type="cofactor">
    <cofactor evidence="3">
        <name>Mg(2+)</name>
        <dbReference type="ChEBI" id="CHEBI:18420"/>
    </cofactor>
</comment>
<dbReference type="FunFam" id="3.90.199.10:FF:000002">
    <property type="entry name" value="DNA topoisomerase 2"/>
    <property type="match status" value="1"/>
</dbReference>
<keyword evidence="5" id="KW-0479">Metal-binding</keyword>
<dbReference type="InterPro" id="IPR050634">
    <property type="entry name" value="DNA_Topoisomerase_II"/>
</dbReference>
<dbReference type="GO" id="GO:0005634">
    <property type="term" value="C:nucleus"/>
    <property type="evidence" value="ECO:0007669"/>
    <property type="project" value="TreeGrafter"/>
</dbReference>
<dbReference type="EC" id="5.6.2.2" evidence="13"/>
<dbReference type="Gene3D" id="3.30.565.10">
    <property type="entry name" value="Histidine kinase-like ATPase, C-terminal domain"/>
    <property type="match status" value="1"/>
</dbReference>
<dbReference type="SUPFAM" id="SSF54211">
    <property type="entry name" value="Ribosomal protein S5 domain 2-like"/>
    <property type="match status" value="1"/>
</dbReference>
<dbReference type="GO" id="GO:0003918">
    <property type="term" value="F:DNA topoisomerase type II (double strand cut, ATP-hydrolyzing) activity"/>
    <property type="evidence" value="ECO:0007669"/>
    <property type="project" value="UniProtKB-UniRule"/>
</dbReference>
<dbReference type="Pfam" id="PF00204">
    <property type="entry name" value="DNA_gyraseB"/>
    <property type="match status" value="1"/>
</dbReference>
<dbReference type="InterPro" id="IPR013758">
    <property type="entry name" value="Topo_IIA_A/C_ab"/>
</dbReference>
<dbReference type="EMBL" id="CAJNOE010000261">
    <property type="protein sequence ID" value="CAF1099261.1"/>
    <property type="molecule type" value="Genomic_DNA"/>
</dbReference>
<dbReference type="InterPro" id="IPR013506">
    <property type="entry name" value="Topo_IIA_bsu_dom2"/>
</dbReference>
<dbReference type="GO" id="GO:0000712">
    <property type="term" value="P:resolution of meiotic recombination intermediates"/>
    <property type="evidence" value="ECO:0007669"/>
    <property type="project" value="TreeGrafter"/>
</dbReference>
<dbReference type="Pfam" id="PF16898">
    <property type="entry name" value="TOPRIM_C"/>
    <property type="match status" value="1"/>
</dbReference>
<dbReference type="Pfam" id="PF00521">
    <property type="entry name" value="DNA_topoisoIV"/>
    <property type="match status" value="1"/>
</dbReference>
<dbReference type="Gene3D" id="3.30.1490.30">
    <property type="match status" value="1"/>
</dbReference>
<dbReference type="InterPro" id="IPR036890">
    <property type="entry name" value="HATPase_C_sf"/>
</dbReference>
<dbReference type="Gene3D" id="3.90.199.10">
    <property type="entry name" value="Topoisomerase II, domain 5"/>
    <property type="match status" value="1"/>
</dbReference>
<accession>A0A814NYV9</accession>
<evidence type="ECO:0000259" key="16">
    <source>
        <dbReference type="PROSITE" id="PS52040"/>
    </source>
</evidence>
<dbReference type="InterPro" id="IPR013760">
    <property type="entry name" value="Topo_IIA-like_dom_sf"/>
</dbReference>
<dbReference type="PRINTS" id="PR00418">
    <property type="entry name" value="TPI2FAMILY"/>
</dbReference>
<dbReference type="GO" id="GO:0046872">
    <property type="term" value="F:metal ion binding"/>
    <property type="evidence" value="ECO:0007669"/>
    <property type="project" value="UniProtKB-KW"/>
</dbReference>
<dbReference type="InterPro" id="IPR018522">
    <property type="entry name" value="TopoIIA_CS"/>
</dbReference>
<dbReference type="InterPro" id="IPR001154">
    <property type="entry name" value="TopoII_euk"/>
</dbReference>
<dbReference type="SUPFAM" id="SSF56719">
    <property type="entry name" value="Type II DNA topoisomerase"/>
    <property type="match status" value="1"/>
</dbReference>
<dbReference type="Gene3D" id="3.30.1360.40">
    <property type="match status" value="1"/>
</dbReference>
<comment type="catalytic activity">
    <reaction evidence="1 12 13">
        <text>ATP-dependent breakage, passage and rejoining of double-stranded DNA.</text>
        <dbReference type="EC" id="5.6.2.2"/>
    </reaction>
</comment>
<keyword evidence="7 13" id="KW-0067">ATP-binding</keyword>
<dbReference type="CDD" id="cd03481">
    <property type="entry name" value="TopoIIA_Trans_ScTopoIIA"/>
    <property type="match status" value="1"/>
</dbReference>
<comment type="similarity">
    <text evidence="4 13">Belongs to the type II topoisomerase family.</text>
</comment>
<feature type="region of interest" description="Disordered" evidence="14">
    <location>
        <begin position="1129"/>
        <end position="1148"/>
    </location>
</feature>
<dbReference type="Proteomes" id="UP000663860">
    <property type="component" value="Unassembled WGS sequence"/>
</dbReference>
<evidence type="ECO:0000259" key="15">
    <source>
        <dbReference type="PROSITE" id="PS50880"/>
    </source>
</evidence>
<dbReference type="InterPro" id="IPR013757">
    <property type="entry name" value="Topo_IIA_A_a_sf"/>
</dbReference>
<comment type="function">
    <text evidence="13">Control of topological states of DNA by transient breakage and subsequent rejoining of DNA strands. Topoisomerase II makes double-strand breaks.</text>
</comment>
<dbReference type="FunFam" id="3.30.1490.30:FF:000001">
    <property type="entry name" value="DNA topoisomerase 2"/>
    <property type="match status" value="1"/>
</dbReference>
<dbReference type="PANTHER" id="PTHR10169:SF38">
    <property type="entry name" value="DNA TOPOISOMERASE 2"/>
    <property type="match status" value="1"/>
</dbReference>
<evidence type="ECO:0000256" key="12">
    <source>
        <dbReference type="PROSITE-ProRule" id="PRU01384"/>
    </source>
</evidence>
<evidence type="ECO:0000313" key="18">
    <source>
        <dbReference type="Proteomes" id="UP000663860"/>
    </source>
</evidence>
<feature type="region of interest" description="Disordered" evidence="14">
    <location>
        <begin position="1321"/>
        <end position="1592"/>
    </location>
</feature>
<dbReference type="InterPro" id="IPR014721">
    <property type="entry name" value="Ribsml_uS5_D2-typ_fold_subgr"/>
</dbReference>
<gene>
    <name evidence="17" type="ORF">IZO911_LOCUS22948</name>
</gene>
<dbReference type="SUPFAM" id="SSF55874">
    <property type="entry name" value="ATPase domain of HSP90 chaperone/DNA topoisomerase II/histidine kinase"/>
    <property type="match status" value="1"/>
</dbReference>
<evidence type="ECO:0000256" key="7">
    <source>
        <dbReference type="ARBA" id="ARBA00022840"/>
    </source>
</evidence>
<evidence type="ECO:0000256" key="2">
    <source>
        <dbReference type="ARBA" id="ARBA00001913"/>
    </source>
</evidence>
<feature type="active site" description="O-(5'-phospho-DNA)-tyrosine intermediate" evidence="12">
    <location>
        <position position="791"/>
    </location>
</feature>
<dbReference type="PANTHER" id="PTHR10169">
    <property type="entry name" value="DNA TOPOISOMERASE/GYRASE"/>
    <property type="match status" value="1"/>
</dbReference>
<dbReference type="InterPro" id="IPR006171">
    <property type="entry name" value="TOPRIM_dom"/>
</dbReference>
<comment type="caution">
    <text evidence="17">The sequence shown here is derived from an EMBL/GenBank/DDBJ whole genome shotgun (WGS) entry which is preliminary data.</text>
</comment>
<dbReference type="InterPro" id="IPR020568">
    <property type="entry name" value="Ribosomal_Su5_D2-typ_SF"/>
</dbReference>
<protein>
    <recommendedName>
        <fullName evidence="13">DNA topoisomerase 2</fullName>
        <ecNumber evidence="13">5.6.2.2</ecNumber>
    </recommendedName>
</protein>
<dbReference type="Pfam" id="PF02518">
    <property type="entry name" value="HATPase_c"/>
    <property type="match status" value="1"/>
</dbReference>
<dbReference type="GO" id="GO:0005524">
    <property type="term" value="F:ATP binding"/>
    <property type="evidence" value="ECO:0007669"/>
    <property type="project" value="UniProtKB-UniRule"/>
</dbReference>
<dbReference type="Gene3D" id="1.10.268.10">
    <property type="entry name" value="Topoisomerase, domain 3"/>
    <property type="match status" value="1"/>
</dbReference>
<keyword evidence="9 12" id="KW-0799">Topoisomerase</keyword>
<dbReference type="SMART" id="SM00433">
    <property type="entry name" value="TOP2c"/>
    <property type="match status" value="1"/>
</dbReference>
<dbReference type="InterPro" id="IPR002205">
    <property type="entry name" value="Topo_IIA_dom_A"/>
</dbReference>
<dbReference type="PROSITE" id="PS52040">
    <property type="entry name" value="TOPO_IIA"/>
    <property type="match status" value="1"/>
</dbReference>
<feature type="compositionally biased region" description="Basic and acidic residues" evidence="14">
    <location>
        <begin position="1330"/>
        <end position="1345"/>
    </location>
</feature>
<sequence length="1592" mass="181384">MNKSISSAPKKNEETYQLLEQLDHILKRPETYIGSNRPCTEEMWVVDESNIEGPKIVKKEITYVPGLYKIFDEILVNAADNKQRDKTMSSIEVDIDQEKGEIKICNDGHGIPVRKWAQDESIYIPTLIFGKLLTSDNFNDDKKRITGGRNGYGAKVTNIFSKQFTVETCSKEFKKVFKQTWTNNMRDPQDAIIAKAENTKEFTRVTFTPDLKRFQMNTLDDDHVSLFKRRAYDVAVSTGCRVSLNGTPIAVKNMKDYMLMYVDAEEKEVVYKKVNNRWEVGVARNDHNQGFSQVSFVNSILTSDGGKHVDYITEQICPKLVEHVKKKSKAAAENLKPAQVKNHLFIFVNCLIENPEFESQAKKQLATEKKNFGSTCVLKTDEKFIKAIIKDTGIVESVINWLEHKQDAKLQKQSGSKTSKLKGIPKLDDANDAGTKNSQFCTLIVTEGDSAKALAVAGLGVIGRDRFGVYPLKGKMLNVREATTKKMTENSEVSQLVKILGLNYGEKYVNKSDLAKLRYGKLMIMADQDQDGSHIKGLVINFIHYKWPNLLKHDYIEVFITPILKVTKGSEVISFYSMPEFEQWQASTPDWQKWKCKYYKGLGTSTAKEAKEYFSNMDRHRIRFKYESTKDDLAIQLAFNSALADDRKDWIKWHTEDINQRREQNLPQDYLYRLDTKEINFNDFVNKELVLFSKSSTERAIPNLMDGLKPGQRKIMFVCFTKNLIREIKVAQLGGKVAENSAYHHGEQSLTNTIVGLAQNFVGSNNINFLVPAGQFGTRLHGGSDAASARYIFTRLSPLALSLFNKNDEPLLSYLNEDGMSIEPEWYCPIIPTVLVNGAHGVGTGYSTDIPSYNPLTLSNNMKYYIRQERERQRQLNNTPSEPPKYSDTLTLQALIPWYKNFTGVIQLLDNDRTRGVINGICAKLDDQTIEITDLPVGTWTQQYKETVLETMLHPKRNDIAPTILDYKEYHTDTTVRFVVKLSHDQFAQLSQAGLHKSFRLQDTFKLTNMVLFNHNGILHRYKTPEEICEEFFMVRIKMYNKRKEFMVGTLKSQSLKLDNIARFIKEKIENVISVENKKIGAVVDMLVERKYDRDPEKVWREEAKKKFAIELSAHIVHEDTDQLADLQRKQEDEDVDDEEFDDSGKKKVKASASTTTRVDTTYYDYLINMSLRNLTKERRDEIIKDQKEKHDKLEALLKKTPEDLYETDLMNFETEYRKTTEQERIDEMSGVAHPTTKKGGEKANKRATAKPQRAETKPAPHGKRITPVIDPALIKKVNEEILKRSKEEKSTEDKKTIIEYLVKEGVTAEEITGIMQMRFKEKKKIVPTTEKKSGESGESEEKKLNGTTDEHDEANNISTMSGGGGNDESDIVQEDIEPKRNAQRTAKAKVEKYVGDNEDDEDDEISGGGNDESDIVQEDIEPKRNAQRTAKAKVEKYVGDNEDDEDDEISIVKGMEIDEVESDYMGSDSDTEKKLKKVTAKPKQPRKPKSNTSSPAKKKPATKKTESKDNGTDSSPKAKKPRAKKEPDSTPKKAPAKKAVKRSKPDDSDEDEVVLDISDSSTPNKKPRTQRGAAAKKSYHISDDEDDEDFE</sequence>
<keyword evidence="10 12" id="KW-0238">DNA-binding</keyword>
<comment type="subunit">
    <text evidence="13">Homodimer.</text>
</comment>
<keyword evidence="8" id="KW-0460">Magnesium</keyword>